<dbReference type="EMBL" id="UZWE01000088">
    <property type="protein sequence ID" value="VDS10808.1"/>
    <property type="molecule type" value="Genomic_DNA"/>
</dbReference>
<reference evidence="1 2" key="1">
    <citation type="submission" date="2018-12" db="EMBL/GenBank/DDBJ databases">
        <authorList>
            <person name="Criscuolo A."/>
        </authorList>
    </citation>
    <scope>NUCLEOTIDE SEQUENCE [LARGE SCALE GENOMIC DNA]</scope>
    <source>
        <strain evidence="1">ACIP1116241</strain>
    </source>
</reference>
<protein>
    <submittedName>
        <fullName evidence="1">Uncharacterized protein</fullName>
    </submittedName>
</protein>
<dbReference type="AlphaFoldDB" id="A0A3S4CMB7"/>
<dbReference type="OrthoDB" id="7865488at2"/>
<sequence>MAKPASTTPCGVTTPPAHFTHTEISRTFSRLIGSVSGYIEAERDIEDAASWDPAFLDWHRDAEGARSAVLSSIDHIRVSAAVRPEDLPLKRMALLLFALIETESSSEFLRLAACLDRHADLFSCLGTGLVARRVTQMLTAARLQVADLASLTALVDPLEIAVADSADDPVPVAA</sequence>
<name>A0A3S4CMB7_9RHOB</name>
<accession>A0A3S4CMB7</accession>
<evidence type="ECO:0000313" key="1">
    <source>
        <dbReference type="EMBL" id="VDS10808.1"/>
    </source>
</evidence>
<gene>
    <name evidence="1" type="ORF">PARHAE_04027</name>
</gene>
<dbReference type="Proteomes" id="UP000270743">
    <property type="component" value="Unassembled WGS sequence"/>
</dbReference>
<keyword evidence="2" id="KW-1185">Reference proteome</keyword>
<organism evidence="1 2">
    <name type="scientific">Paracoccus haematequi</name>
    <dbReference type="NCBI Taxonomy" id="2491866"/>
    <lineage>
        <taxon>Bacteria</taxon>
        <taxon>Pseudomonadati</taxon>
        <taxon>Pseudomonadota</taxon>
        <taxon>Alphaproteobacteria</taxon>
        <taxon>Rhodobacterales</taxon>
        <taxon>Paracoccaceae</taxon>
        <taxon>Paracoccus</taxon>
    </lineage>
</organism>
<proteinExistence type="predicted"/>
<dbReference type="RefSeq" id="WP_126156341.1">
    <property type="nucleotide sequence ID" value="NZ_UZWE01000088.1"/>
</dbReference>
<evidence type="ECO:0000313" key="2">
    <source>
        <dbReference type="Proteomes" id="UP000270743"/>
    </source>
</evidence>